<dbReference type="InterPro" id="IPR036291">
    <property type="entry name" value="NAD(P)-bd_dom_sf"/>
</dbReference>
<dbReference type="EC" id="1.5.1.49" evidence="6"/>
<name>A0A0E3M9Y3_CLOSL</name>
<dbReference type="InterPro" id="IPR003462">
    <property type="entry name" value="ODC_Mu_crystall"/>
</dbReference>
<dbReference type="NCBIfam" id="NF006379">
    <property type="entry name" value="PRK08618.1"/>
    <property type="match status" value="1"/>
</dbReference>
<evidence type="ECO:0000256" key="5">
    <source>
        <dbReference type="ARBA" id="ARBA00052703"/>
    </source>
</evidence>
<dbReference type="EMBL" id="CP009933">
    <property type="protein sequence ID" value="AKA70084.1"/>
    <property type="molecule type" value="Genomic_DNA"/>
</dbReference>
<sequence>MLILSENDIKKVFTMKDAVNAVKEAFSIYSRGKSVVPLRVNIDVKKHEGQSLFMPGYVEDLDSIGIKIVSVFPKNIEKGKPSVPAQMLLLDGTTGEVCCIMDGTYLTQLRTGAAAGAASDVLSIKDAKVAALFGAGGQAICQLEAILAVRKIEKVKVYSRDAHKLAEFVKKANLELKNYGALIVSAESPEEAIKDADIITVVTTSTNPVFPGNLVKKGAHINGVGSYTRDMQELDEYIVKGADKVFVDSKEAVLAEAGDFIKPMEKGIIDENRINGELGEVIFGKIEGRENDEEITLFKTVGISVQDVVTAYKIYKKALEEGVGRIVEV</sequence>
<dbReference type="RefSeq" id="WP_029161211.1">
    <property type="nucleotide sequence ID" value="NZ_CP009933.1"/>
</dbReference>
<reference evidence="9 10" key="1">
    <citation type="journal article" date="2015" name="J. Biotechnol.">
        <title>Complete genome sequence of a malodorant-producing acetogen, Clostridium scatologenes ATCC 25775(T).</title>
        <authorList>
            <person name="Zhu Z."/>
            <person name="Guo T."/>
            <person name="Zheng H."/>
            <person name="Song T."/>
            <person name="Ouyang P."/>
            <person name="Xie J."/>
        </authorList>
    </citation>
    <scope>NUCLEOTIDE SEQUENCE [LARGE SCALE GENOMIC DNA]</scope>
    <source>
        <strain evidence="9 10">ATCC 25775</strain>
    </source>
</reference>
<dbReference type="Gene3D" id="3.30.1780.10">
    <property type="entry name" value="ornithine cyclodeaminase, domain 1"/>
    <property type="match status" value="1"/>
</dbReference>
<evidence type="ECO:0000256" key="3">
    <source>
        <dbReference type="ARBA" id="ARBA00023027"/>
    </source>
</evidence>
<dbReference type="PANTHER" id="PTHR13812:SF19">
    <property type="entry name" value="KETIMINE REDUCTASE MU-CRYSTALLIN"/>
    <property type="match status" value="1"/>
</dbReference>
<dbReference type="FunFam" id="3.40.50.720:FF:000311">
    <property type="entry name" value="Ornithine cyclodeaminase"/>
    <property type="match status" value="1"/>
</dbReference>
<keyword evidence="2" id="KW-0560">Oxidoreductase</keyword>
<dbReference type="HOGENOM" id="CLU_042088_1_0_9"/>
<protein>
    <recommendedName>
        <fullName evidence="7">Delta(1)-pyrroline-2-carboxylate reductase</fullName>
        <ecNumber evidence="6">1.5.1.49</ecNumber>
    </recommendedName>
    <alternativeName>
        <fullName evidence="8">Proline ketimine reductase</fullName>
    </alternativeName>
</protein>
<dbReference type="FunFam" id="3.30.1780.10:FF:000002">
    <property type="entry name" value="Ornithine cyclodeaminase"/>
    <property type="match status" value="1"/>
</dbReference>
<comment type="catalytic activity">
    <reaction evidence="4">
        <text>L-proline + NAD(+) = 1-pyrroline-2-carboxylate + NADH + H(+)</text>
        <dbReference type="Rhea" id="RHEA:20321"/>
        <dbReference type="ChEBI" id="CHEBI:15378"/>
        <dbReference type="ChEBI" id="CHEBI:39785"/>
        <dbReference type="ChEBI" id="CHEBI:57540"/>
        <dbReference type="ChEBI" id="CHEBI:57945"/>
        <dbReference type="ChEBI" id="CHEBI:60039"/>
        <dbReference type="EC" id="1.5.1.49"/>
    </reaction>
</comment>
<organism evidence="9 10">
    <name type="scientific">Clostridium scatologenes</name>
    <dbReference type="NCBI Taxonomy" id="1548"/>
    <lineage>
        <taxon>Bacteria</taxon>
        <taxon>Bacillati</taxon>
        <taxon>Bacillota</taxon>
        <taxon>Clostridia</taxon>
        <taxon>Eubacteriales</taxon>
        <taxon>Clostridiaceae</taxon>
        <taxon>Clostridium</taxon>
    </lineage>
</organism>
<evidence type="ECO:0000256" key="7">
    <source>
        <dbReference type="ARBA" id="ARBA00070669"/>
    </source>
</evidence>
<evidence type="ECO:0000256" key="2">
    <source>
        <dbReference type="ARBA" id="ARBA00023002"/>
    </source>
</evidence>
<evidence type="ECO:0000313" key="10">
    <source>
        <dbReference type="Proteomes" id="UP000033115"/>
    </source>
</evidence>
<evidence type="ECO:0000256" key="8">
    <source>
        <dbReference type="ARBA" id="ARBA00078572"/>
    </source>
</evidence>
<dbReference type="PIRSF" id="PIRSF001439">
    <property type="entry name" value="CryM"/>
    <property type="match status" value="1"/>
</dbReference>
<accession>A0A0E3M9Y3</accession>
<keyword evidence="3" id="KW-0520">NAD</keyword>
<evidence type="ECO:0000256" key="1">
    <source>
        <dbReference type="ARBA" id="ARBA00008903"/>
    </source>
</evidence>
<comment type="similarity">
    <text evidence="1">Belongs to the ornithine cyclodeaminase/mu-crystallin family.</text>
</comment>
<dbReference type="Pfam" id="PF02423">
    <property type="entry name" value="OCD_Mu_crystall"/>
    <property type="match status" value="1"/>
</dbReference>
<dbReference type="GO" id="GO:0016491">
    <property type="term" value="F:oxidoreductase activity"/>
    <property type="evidence" value="ECO:0007669"/>
    <property type="project" value="UniProtKB-KW"/>
</dbReference>
<dbReference type="InterPro" id="IPR023401">
    <property type="entry name" value="ODC_N"/>
</dbReference>
<dbReference type="SUPFAM" id="SSF51735">
    <property type="entry name" value="NAD(P)-binding Rossmann-fold domains"/>
    <property type="match status" value="1"/>
</dbReference>
<dbReference type="KEGG" id="csq:CSCA_2959"/>
<proteinExistence type="inferred from homology"/>
<dbReference type="GO" id="GO:0019752">
    <property type="term" value="P:carboxylic acid metabolic process"/>
    <property type="evidence" value="ECO:0007669"/>
    <property type="project" value="UniProtKB-ARBA"/>
</dbReference>
<evidence type="ECO:0000256" key="4">
    <source>
        <dbReference type="ARBA" id="ARBA00050354"/>
    </source>
</evidence>
<keyword evidence="10" id="KW-1185">Reference proteome</keyword>
<evidence type="ECO:0000256" key="6">
    <source>
        <dbReference type="ARBA" id="ARBA00067080"/>
    </source>
</evidence>
<dbReference type="Proteomes" id="UP000033115">
    <property type="component" value="Chromosome"/>
</dbReference>
<gene>
    <name evidence="9" type="ORF">CSCA_2959</name>
</gene>
<comment type="catalytic activity">
    <reaction evidence="5">
        <text>L-proline + NADP(+) = 1-pyrroline-2-carboxylate + NADPH + H(+)</text>
        <dbReference type="Rhea" id="RHEA:20317"/>
        <dbReference type="ChEBI" id="CHEBI:15378"/>
        <dbReference type="ChEBI" id="CHEBI:39785"/>
        <dbReference type="ChEBI" id="CHEBI:57783"/>
        <dbReference type="ChEBI" id="CHEBI:58349"/>
        <dbReference type="ChEBI" id="CHEBI:60039"/>
        <dbReference type="EC" id="1.5.1.49"/>
    </reaction>
</comment>
<dbReference type="AlphaFoldDB" id="A0A0E3M9Y3"/>
<dbReference type="PANTHER" id="PTHR13812">
    <property type="entry name" value="KETIMINE REDUCTASE MU-CRYSTALLIN"/>
    <property type="match status" value="1"/>
</dbReference>
<dbReference type="STRING" id="1548.CSCA_2959"/>
<dbReference type="Gene3D" id="3.40.50.720">
    <property type="entry name" value="NAD(P)-binding Rossmann-like Domain"/>
    <property type="match status" value="1"/>
</dbReference>
<evidence type="ECO:0000313" key="9">
    <source>
        <dbReference type="EMBL" id="AKA70084.1"/>
    </source>
</evidence>
<dbReference type="GO" id="GO:0005737">
    <property type="term" value="C:cytoplasm"/>
    <property type="evidence" value="ECO:0007669"/>
    <property type="project" value="TreeGrafter"/>
</dbReference>